<gene>
    <name evidence="2" type="ORF">RSOLAG1IB_07887</name>
</gene>
<keyword evidence="3" id="KW-1185">Reference proteome</keyword>
<name>A0A0B7FJZ5_THACB</name>
<dbReference type="OrthoDB" id="2586076at2759"/>
<dbReference type="InterPro" id="IPR014752">
    <property type="entry name" value="Arrestin-like_C"/>
</dbReference>
<dbReference type="EMBL" id="LN679122">
    <property type="protein sequence ID" value="CEL56538.1"/>
    <property type="molecule type" value="Genomic_DNA"/>
</dbReference>
<proteinExistence type="predicted"/>
<sequence>MSQSNHLRVPPTYAASLSSDFSTSDALSSTVPEYSRSASPDERVLAGHVMRTFSAFSTQELPSRFEYSTNHLTLNLGERNWHCPLPCYGYSGTVEGTVRVHQIDTVSKVEVSLVGEVLTTISETAVPSQGASKRFLKERTTIWDSNSTRGSHSTLPFTIAFPGGSSGSDPGLPPSFRLGTGELSARIEYRLQVDLYRKGLRRHKRFETEVLYLPKSFAPAVQIKPMYVNNKAGNSDGWTQHALPPTYPPGRSNAPRPETSSDMMVELHLPPLMALAANSVVPYTIRIYSVSSGASRTSNISASLALVETQLQLVKSTIVAVHGLKKRKDVILASGTVTSDFQGTNTDEGDPTSSSSALEGVRVINGSLEVAGRTGSELSWELQDFIEVKYCLIAVAKPPADVRALEGAFPTFRDMIDVEMKTHVKASGLSTDYIDNDPSVGLFSTV</sequence>
<feature type="region of interest" description="Disordered" evidence="1">
    <location>
        <begin position="237"/>
        <end position="259"/>
    </location>
</feature>
<accession>A0A0B7FJZ5</accession>
<evidence type="ECO:0000313" key="3">
    <source>
        <dbReference type="Proteomes" id="UP000059188"/>
    </source>
</evidence>
<dbReference type="Gene3D" id="2.60.40.640">
    <property type="match status" value="1"/>
</dbReference>
<dbReference type="AlphaFoldDB" id="A0A0B7FJZ5"/>
<organism evidence="2 3">
    <name type="scientific">Thanatephorus cucumeris (strain AG1-IB / isolate 7/3/14)</name>
    <name type="common">Lettuce bottom rot fungus</name>
    <name type="synonym">Rhizoctonia solani</name>
    <dbReference type="NCBI Taxonomy" id="1108050"/>
    <lineage>
        <taxon>Eukaryota</taxon>
        <taxon>Fungi</taxon>
        <taxon>Dikarya</taxon>
        <taxon>Basidiomycota</taxon>
        <taxon>Agaricomycotina</taxon>
        <taxon>Agaricomycetes</taxon>
        <taxon>Cantharellales</taxon>
        <taxon>Ceratobasidiaceae</taxon>
        <taxon>Rhizoctonia</taxon>
        <taxon>Rhizoctonia solani AG-1</taxon>
    </lineage>
</organism>
<evidence type="ECO:0000256" key="1">
    <source>
        <dbReference type="SAM" id="MobiDB-lite"/>
    </source>
</evidence>
<dbReference type="STRING" id="1108050.A0A0B7FJZ5"/>
<reference evidence="2 3" key="1">
    <citation type="submission" date="2014-11" db="EMBL/GenBank/DDBJ databases">
        <authorList>
            <person name="Wibberg Daniel"/>
        </authorList>
    </citation>
    <scope>NUCLEOTIDE SEQUENCE [LARGE SCALE GENOMIC DNA]</scope>
    <source>
        <strain evidence="2">Rhizoctonia solani AG1-IB 7/3/14</strain>
    </source>
</reference>
<evidence type="ECO:0000313" key="2">
    <source>
        <dbReference type="EMBL" id="CEL56538.1"/>
    </source>
</evidence>
<evidence type="ECO:0008006" key="4">
    <source>
        <dbReference type="Google" id="ProtNLM"/>
    </source>
</evidence>
<protein>
    <recommendedName>
        <fullName evidence="4">Arrestin-like N-terminal domain-containing protein</fullName>
    </recommendedName>
</protein>
<dbReference type="Proteomes" id="UP000059188">
    <property type="component" value="Unassembled WGS sequence"/>
</dbReference>